<feature type="repeat" description="ANK" evidence="14">
    <location>
        <begin position="517"/>
        <end position="549"/>
    </location>
</feature>
<evidence type="ECO:0000256" key="4">
    <source>
        <dbReference type="ARBA" id="ARBA00022692"/>
    </source>
</evidence>
<evidence type="ECO:0000256" key="2">
    <source>
        <dbReference type="ARBA" id="ARBA00022448"/>
    </source>
</evidence>
<feature type="transmembrane region" description="Helical" evidence="16">
    <location>
        <begin position="987"/>
        <end position="1008"/>
    </location>
</feature>
<keyword evidence="7 16" id="KW-1133">Transmembrane helix</keyword>
<evidence type="ECO:0000256" key="3">
    <source>
        <dbReference type="ARBA" id="ARBA00022606"/>
    </source>
</evidence>
<evidence type="ECO:0000256" key="5">
    <source>
        <dbReference type="ARBA" id="ARBA00022725"/>
    </source>
</evidence>
<evidence type="ECO:0000313" key="18">
    <source>
        <dbReference type="EMBL" id="PCG77608.1"/>
    </source>
</evidence>
<keyword evidence="2" id="KW-0813">Transport</keyword>
<evidence type="ECO:0000256" key="6">
    <source>
        <dbReference type="ARBA" id="ARBA00022737"/>
    </source>
</evidence>
<evidence type="ECO:0000256" key="11">
    <source>
        <dbReference type="ARBA" id="ARBA00023170"/>
    </source>
</evidence>
<dbReference type="InterPro" id="IPR013555">
    <property type="entry name" value="TRP_dom"/>
</dbReference>
<feature type="transmembrane region" description="Helical" evidence="16">
    <location>
        <begin position="275"/>
        <end position="295"/>
    </location>
</feature>
<dbReference type="GO" id="GO:0005886">
    <property type="term" value="C:plasma membrane"/>
    <property type="evidence" value="ECO:0007669"/>
    <property type="project" value="TreeGrafter"/>
</dbReference>
<dbReference type="SMR" id="A0A2A4K114"/>
<dbReference type="GO" id="GO:0004984">
    <property type="term" value="F:olfactory receptor activity"/>
    <property type="evidence" value="ECO:0007669"/>
    <property type="project" value="InterPro"/>
</dbReference>
<keyword evidence="4 16" id="KW-0812">Transmembrane</keyword>
<evidence type="ECO:0000256" key="15">
    <source>
        <dbReference type="SAM" id="MobiDB-lite"/>
    </source>
</evidence>
<dbReference type="SMART" id="SM01420">
    <property type="entry name" value="TRP_2"/>
    <property type="match status" value="1"/>
</dbReference>
<dbReference type="SUPFAM" id="SSF48403">
    <property type="entry name" value="Ankyrin repeat"/>
    <property type="match status" value="1"/>
</dbReference>
<keyword evidence="5" id="KW-0552">Olfaction</keyword>
<dbReference type="InterPro" id="IPR005821">
    <property type="entry name" value="Ion_trans_dom"/>
</dbReference>
<keyword evidence="3" id="KW-0716">Sensory transduction</keyword>
<accession>A0A2A4K114</accession>
<feature type="transmembrane region" description="Helical" evidence="16">
    <location>
        <begin position="738"/>
        <end position="759"/>
    </location>
</feature>
<dbReference type="Gene3D" id="1.25.40.20">
    <property type="entry name" value="Ankyrin repeat-containing domain"/>
    <property type="match status" value="1"/>
</dbReference>
<feature type="transmembrane region" description="Helical" evidence="16">
    <location>
        <begin position="947"/>
        <end position="966"/>
    </location>
</feature>
<organism evidence="18">
    <name type="scientific">Heliothis virescens</name>
    <name type="common">Tobacco budworm moth</name>
    <dbReference type="NCBI Taxonomy" id="7102"/>
    <lineage>
        <taxon>Eukaryota</taxon>
        <taxon>Metazoa</taxon>
        <taxon>Ecdysozoa</taxon>
        <taxon>Arthropoda</taxon>
        <taxon>Hexapoda</taxon>
        <taxon>Insecta</taxon>
        <taxon>Pterygota</taxon>
        <taxon>Neoptera</taxon>
        <taxon>Endopterygota</taxon>
        <taxon>Lepidoptera</taxon>
        <taxon>Glossata</taxon>
        <taxon>Ditrysia</taxon>
        <taxon>Noctuoidea</taxon>
        <taxon>Noctuidae</taxon>
        <taxon>Heliothinae</taxon>
        <taxon>Heliothis</taxon>
    </lineage>
</organism>
<evidence type="ECO:0000256" key="10">
    <source>
        <dbReference type="ARBA" id="ARBA00023136"/>
    </source>
</evidence>
<dbReference type="GO" id="GO:0034703">
    <property type="term" value="C:cation channel complex"/>
    <property type="evidence" value="ECO:0007669"/>
    <property type="project" value="TreeGrafter"/>
</dbReference>
<dbReference type="GO" id="GO:0005549">
    <property type="term" value="F:odorant binding"/>
    <property type="evidence" value="ECO:0007669"/>
    <property type="project" value="InterPro"/>
</dbReference>
<reference evidence="18" key="1">
    <citation type="submission" date="2017-09" db="EMBL/GenBank/DDBJ databases">
        <title>Contemporary evolution of a Lepidopteran species, Heliothis virescens, in response to modern agricultural practices.</title>
        <authorList>
            <person name="Fritz M.L."/>
            <person name="Deyonke A.M."/>
            <person name="Papanicolaou A."/>
            <person name="Micinski S."/>
            <person name="Westbrook J."/>
            <person name="Gould F."/>
        </authorList>
    </citation>
    <scope>NUCLEOTIDE SEQUENCE [LARGE SCALE GENOMIC DNA]</scope>
    <source>
        <strain evidence="18">HvINT-</strain>
        <tissue evidence="18">Whole body</tissue>
    </source>
</reference>
<dbReference type="Pfam" id="PF02949">
    <property type="entry name" value="7tm_6"/>
    <property type="match status" value="1"/>
</dbReference>
<sequence length="1288" mass="146760">MSESTIEQAKREIDESLVLSAFCMRRIGLSFQEPKSGSAYLRQKLMLIVSVCGICYHVFSEIVFIGLTLSNSPRVEDVVPLFHTFGYGALSIAKVFVLWYKKDVFRQLLNELAGIWPMPPLEEEAQIIKNKSLAALRITHRWYFFINVSGVWFYNLTPIVVYLFGLIQNQDDTIGYVWSSWYPFDKHQTLAHIAVYLFEIFAGQTCVWIMVSTDLLFSAMASHISILLRLLKRRLEAVGTGDDDHYQEIVGNIKLHQRLITYCNDLENAFSLSNFVNIMLSSVNICCVVFVIVLLEPLMAISNKLFLGSALIQIGMLCWYADDIFHANADVAAAAYNSGWYRTSPRCRRALLFLIKRAQKPIAFTAMGFTNITLVTYSAGCGPDCEYDCVPEECPEDEDRIHLPKLKPREAEFLQYVAEDDIKTLKKFLECVCLSEDLNVNCTNFQGVGALHIAVQNRSQPMVEFLLKLPHMEIGDAVLQAVRYNDIKILVILLEAQHKISPGLEFAGATHSADFPAHVTPLILAAQMGHYEIVSLLICRGHTINRPHFPNCPCGCCRLGCAYDADPLHESSVRLSKYRAIASPAYMVHVSSDPILTSFCLAAELAENAATYRQLAAAYLQVADDVSAFAVDLIGCCRTAEEVEYVLKQTSGCRGRRHFVLPRLLMAVDYKQKEFVAHPNTQQVLESYWLGNWESWRNKYLVAKIGTILARVFITPLMLIVCMVAPRHRLVAHWQIPLNKLITHVAAYFVFLALVFYISNQDKFTQKRGPPNTGAEAPLILYVCGYAWSALRMVVMQGPYRYFSKMWNWTEIIMLTLFALTFGIWVFAAIDVAIYNEEDLERKYWTQHDPTLLAEGTFCLATIFAFFRLMFLCQLNYHLGPLQVSLGKMAIDIYKYILIFAIIISAFTAGLARFYQYYDGMVYEDEFGMKTVQVSSFTSLTDTLNTLFWALFCMAPLESADVVLENTRDPRSTDKNHENRHAYTERIGYFCFGCFEVISVIVVLNMLIATMSNTFQKVNDNVDIEWTFGKTEVYIDYMLQTTLPSPFNLVPTASGVGSVLDWIRARFHRSQEVNARWSPQYCCYIAIVEASKVQIGKLDPKNYKQWIFKAKLVFDAMPGAVELLDGTKQMPTLGAMATNDEKLMFEQDLLKSDSPEEIEVDDKHCDVIEETEHYELAPEIEEIDERGLEPRDSDSQQFNSDTEQSISEIEPERMTLRDRGNLKPPDRYRVFERDVEATGNREYPALMSVLVQRYFRDKDCSLVTANRVENELAAMRRNLACIKIPRVT</sequence>
<dbReference type="Pfam" id="PF12796">
    <property type="entry name" value="Ank_2"/>
    <property type="match status" value="1"/>
</dbReference>
<dbReference type="PANTHER" id="PTHR10117:SF54">
    <property type="entry name" value="TRANSIENT RECEPTOR POTENTIAL-GAMMA PROTEIN"/>
    <property type="match status" value="1"/>
</dbReference>
<feature type="transmembrane region" description="Helical" evidence="16">
    <location>
        <begin position="81"/>
        <end position="100"/>
    </location>
</feature>
<dbReference type="Pfam" id="PF00520">
    <property type="entry name" value="Ion_trans"/>
    <property type="match status" value="1"/>
</dbReference>
<keyword evidence="13" id="KW-0407">Ion channel</keyword>
<evidence type="ECO:0000256" key="12">
    <source>
        <dbReference type="ARBA" id="ARBA00023224"/>
    </source>
</evidence>
<dbReference type="Pfam" id="PF08344">
    <property type="entry name" value="TRP_2"/>
    <property type="match status" value="1"/>
</dbReference>
<evidence type="ECO:0000256" key="13">
    <source>
        <dbReference type="ARBA" id="ARBA00023303"/>
    </source>
</evidence>
<keyword evidence="6" id="KW-0677">Repeat</keyword>
<dbReference type="GO" id="GO:0070679">
    <property type="term" value="F:inositol 1,4,5 trisphosphate binding"/>
    <property type="evidence" value="ECO:0007669"/>
    <property type="project" value="TreeGrafter"/>
</dbReference>
<feature type="compositionally biased region" description="Basic and acidic residues" evidence="15">
    <location>
        <begin position="1185"/>
        <end position="1194"/>
    </location>
</feature>
<proteinExistence type="predicted"/>
<keyword evidence="8 14" id="KW-0040">ANK repeat</keyword>
<dbReference type="PANTHER" id="PTHR10117">
    <property type="entry name" value="TRANSIENT RECEPTOR POTENTIAL CHANNEL"/>
    <property type="match status" value="1"/>
</dbReference>
<dbReference type="PROSITE" id="PS50297">
    <property type="entry name" value="ANK_REP_REGION"/>
    <property type="match status" value="1"/>
</dbReference>
<dbReference type="InterPro" id="IPR004117">
    <property type="entry name" value="7tm6_olfct_rcpt"/>
</dbReference>
<evidence type="ECO:0000256" key="9">
    <source>
        <dbReference type="ARBA" id="ARBA00023065"/>
    </source>
</evidence>
<comment type="caution">
    <text evidence="18">The sequence shown here is derived from an EMBL/GenBank/DDBJ whole genome shotgun (WGS) entry which is preliminary data.</text>
</comment>
<feature type="transmembrane region" description="Helical" evidence="16">
    <location>
        <begin position="142"/>
        <end position="167"/>
    </location>
</feature>
<protein>
    <recommendedName>
        <fullName evidence="17">Transient receptor ion channel domain-containing protein</fullName>
    </recommendedName>
</protein>
<dbReference type="SMART" id="SM00248">
    <property type="entry name" value="ANK"/>
    <property type="match status" value="2"/>
</dbReference>
<feature type="region of interest" description="Disordered" evidence="15">
    <location>
        <begin position="1185"/>
        <end position="1206"/>
    </location>
</feature>
<dbReference type="GO" id="GO:0007165">
    <property type="term" value="P:signal transduction"/>
    <property type="evidence" value="ECO:0007669"/>
    <property type="project" value="UniProtKB-KW"/>
</dbReference>
<gene>
    <name evidence="18" type="ORF">B5V51_6841</name>
</gene>
<keyword evidence="10 16" id="KW-0472">Membrane</keyword>
<feature type="transmembrane region" description="Helical" evidence="16">
    <location>
        <begin position="893"/>
        <end position="915"/>
    </location>
</feature>
<evidence type="ECO:0000256" key="7">
    <source>
        <dbReference type="ARBA" id="ARBA00022989"/>
    </source>
</evidence>
<dbReference type="PRINTS" id="PR01097">
    <property type="entry name" value="TRNSRECEPTRP"/>
</dbReference>
<evidence type="ECO:0000256" key="14">
    <source>
        <dbReference type="PROSITE-ProRule" id="PRU00023"/>
    </source>
</evidence>
<evidence type="ECO:0000259" key="17">
    <source>
        <dbReference type="SMART" id="SM01420"/>
    </source>
</evidence>
<feature type="transmembrane region" description="Helical" evidence="16">
    <location>
        <begin position="779"/>
        <end position="800"/>
    </location>
</feature>
<dbReference type="InterPro" id="IPR002110">
    <property type="entry name" value="Ankyrin_rpt"/>
</dbReference>
<feature type="compositionally biased region" description="Polar residues" evidence="15">
    <location>
        <begin position="1195"/>
        <end position="1206"/>
    </location>
</feature>
<name>A0A2A4K114_HELVI</name>
<evidence type="ECO:0000256" key="8">
    <source>
        <dbReference type="ARBA" id="ARBA00023043"/>
    </source>
</evidence>
<dbReference type="EMBL" id="NWSH01000302">
    <property type="protein sequence ID" value="PCG77608.1"/>
    <property type="molecule type" value="Genomic_DNA"/>
</dbReference>
<feature type="transmembrane region" description="Helical" evidence="16">
    <location>
        <begin position="852"/>
        <end position="872"/>
    </location>
</feature>
<keyword evidence="11" id="KW-0675">Receptor</keyword>
<dbReference type="GO" id="GO:0051480">
    <property type="term" value="P:regulation of cytosolic calcium ion concentration"/>
    <property type="evidence" value="ECO:0007669"/>
    <property type="project" value="TreeGrafter"/>
</dbReference>
<keyword evidence="12" id="KW-0807">Transducer</keyword>
<feature type="transmembrane region" description="Helical" evidence="16">
    <location>
        <begin position="45"/>
        <end position="69"/>
    </location>
</feature>
<dbReference type="InterPro" id="IPR036770">
    <property type="entry name" value="Ankyrin_rpt-contain_sf"/>
</dbReference>
<keyword evidence="9" id="KW-0406">Ion transport</keyword>
<feature type="domain" description="Transient receptor ion channel" evidence="17">
    <location>
        <begin position="552"/>
        <end position="616"/>
    </location>
</feature>
<evidence type="ECO:0000256" key="1">
    <source>
        <dbReference type="ARBA" id="ARBA00004141"/>
    </source>
</evidence>
<dbReference type="PROSITE" id="PS50088">
    <property type="entry name" value="ANK_REPEAT"/>
    <property type="match status" value="1"/>
</dbReference>
<dbReference type="InterPro" id="IPR002153">
    <property type="entry name" value="TRPC_channel"/>
</dbReference>
<comment type="subcellular location">
    <subcellularLocation>
        <location evidence="1">Membrane</location>
        <topology evidence="1">Multi-pass membrane protein</topology>
    </subcellularLocation>
</comment>
<evidence type="ECO:0000256" key="16">
    <source>
        <dbReference type="SAM" id="Phobius"/>
    </source>
</evidence>
<dbReference type="STRING" id="7102.A0A2A4K114"/>
<feature type="transmembrane region" description="Helical" evidence="16">
    <location>
        <begin position="708"/>
        <end position="726"/>
    </location>
</feature>
<feature type="transmembrane region" description="Helical" evidence="16">
    <location>
        <begin position="812"/>
        <end position="832"/>
    </location>
</feature>
<dbReference type="GO" id="GO:0015279">
    <property type="term" value="F:store-operated calcium channel activity"/>
    <property type="evidence" value="ECO:0007669"/>
    <property type="project" value="TreeGrafter"/>
</dbReference>